<dbReference type="PANTHER" id="PTHR38465">
    <property type="entry name" value="HTH-TYPE TRANSCRIPTIONAL REGULATOR MJ1563-RELATED"/>
    <property type="match status" value="1"/>
</dbReference>
<dbReference type="EMBL" id="BSNS01000009">
    <property type="protein sequence ID" value="GLQ54765.1"/>
    <property type="molecule type" value="Genomic_DNA"/>
</dbReference>
<proteinExistence type="predicted"/>
<dbReference type="Proteomes" id="UP001156691">
    <property type="component" value="Unassembled WGS sequence"/>
</dbReference>
<comment type="caution">
    <text evidence="4">The sequence shown here is derived from an EMBL/GenBank/DDBJ whole genome shotgun (WGS) entry which is preliminary data.</text>
</comment>
<protein>
    <recommendedName>
        <fullName evidence="6">DNA-binding transcriptional regulator GbsR (MarR family)</fullName>
    </recommendedName>
</protein>
<keyword evidence="3" id="KW-0804">Transcription</keyword>
<evidence type="ECO:0000256" key="3">
    <source>
        <dbReference type="ARBA" id="ARBA00023163"/>
    </source>
</evidence>
<accession>A0ABQ5W4A4</accession>
<reference evidence="5" key="1">
    <citation type="journal article" date="2019" name="Int. J. Syst. Evol. Microbiol.">
        <title>The Global Catalogue of Microorganisms (GCM) 10K type strain sequencing project: providing services to taxonomists for standard genome sequencing and annotation.</title>
        <authorList>
            <consortium name="The Broad Institute Genomics Platform"/>
            <consortium name="The Broad Institute Genome Sequencing Center for Infectious Disease"/>
            <person name="Wu L."/>
            <person name="Ma J."/>
        </authorList>
    </citation>
    <scope>NUCLEOTIDE SEQUENCE [LARGE SCALE GENOMIC DNA]</scope>
    <source>
        <strain evidence="5">NBRC 112416</strain>
    </source>
</reference>
<keyword evidence="1" id="KW-0805">Transcription regulation</keyword>
<dbReference type="InterPro" id="IPR036388">
    <property type="entry name" value="WH-like_DNA-bd_sf"/>
</dbReference>
<evidence type="ECO:0008006" key="6">
    <source>
        <dbReference type="Google" id="ProtNLM"/>
    </source>
</evidence>
<dbReference type="InterPro" id="IPR052362">
    <property type="entry name" value="HTH-GbsR_regulator"/>
</dbReference>
<sequence length="158" mass="18269">MPNMSNNELTDQQLRFIDDVARLFVPWGVPQTAARIYGYLILIEEPVSLDRIAADMKISKSSASVAARLLEQYTLARRQTVRGSRRILYELSDAYAEMLAGQNRMLHDLTDLLRRGKQLATSEATRNRLEEMAEFYTLTREAMATVRERWRQRQDGSQ</sequence>
<dbReference type="SUPFAM" id="SSF46785">
    <property type="entry name" value="Winged helix' DNA-binding domain"/>
    <property type="match status" value="1"/>
</dbReference>
<evidence type="ECO:0000313" key="5">
    <source>
        <dbReference type="Proteomes" id="UP001156691"/>
    </source>
</evidence>
<organism evidence="4 5">
    <name type="scientific">Devosia nitrariae</name>
    <dbReference type="NCBI Taxonomy" id="2071872"/>
    <lineage>
        <taxon>Bacteria</taxon>
        <taxon>Pseudomonadati</taxon>
        <taxon>Pseudomonadota</taxon>
        <taxon>Alphaproteobacteria</taxon>
        <taxon>Hyphomicrobiales</taxon>
        <taxon>Devosiaceae</taxon>
        <taxon>Devosia</taxon>
    </lineage>
</organism>
<dbReference type="InterPro" id="IPR036390">
    <property type="entry name" value="WH_DNA-bd_sf"/>
</dbReference>
<evidence type="ECO:0000256" key="2">
    <source>
        <dbReference type="ARBA" id="ARBA00023125"/>
    </source>
</evidence>
<evidence type="ECO:0000313" key="4">
    <source>
        <dbReference type="EMBL" id="GLQ54765.1"/>
    </source>
</evidence>
<gene>
    <name evidence="4" type="ORF">GCM10010862_20240</name>
</gene>
<keyword evidence="5" id="KW-1185">Reference proteome</keyword>
<keyword evidence="2" id="KW-0238">DNA-binding</keyword>
<dbReference type="Gene3D" id="1.10.10.10">
    <property type="entry name" value="Winged helix-like DNA-binding domain superfamily/Winged helix DNA-binding domain"/>
    <property type="match status" value="1"/>
</dbReference>
<dbReference type="PANTHER" id="PTHR38465:SF2">
    <property type="entry name" value="HTH-TYPE TRANSCRIPTIONAL REGULATOR MMPR5"/>
    <property type="match status" value="1"/>
</dbReference>
<name>A0ABQ5W4A4_9HYPH</name>
<evidence type="ECO:0000256" key="1">
    <source>
        <dbReference type="ARBA" id="ARBA00023015"/>
    </source>
</evidence>